<dbReference type="EMBL" id="CP026100">
    <property type="protein sequence ID" value="AYV48621.1"/>
    <property type="molecule type" value="Genomic_DNA"/>
</dbReference>
<dbReference type="Proteomes" id="UP000281192">
    <property type="component" value="Chromosome"/>
</dbReference>
<sequence length="108" mass="11287">MAAFLRCRGKGAPRRIATEGLASGPSGLVVRLGLRTRVAIAFDRRLQTTALASEDWALIGPGKLGSSRLTDRNTTPVSEAISKLLRSGALGVEAADGLATSRPASMLR</sequence>
<reference evidence="1 4" key="2">
    <citation type="submission" date="2018-01" db="EMBL/GenBank/DDBJ databases">
        <title>Complete genome sequence of Caulobacter flavus RHGG3.</title>
        <authorList>
            <person name="Yang E."/>
        </authorList>
    </citation>
    <scope>NUCLEOTIDE SEQUENCE [LARGE SCALE GENOMIC DNA]</scope>
    <source>
        <strain evidence="1 4">RHGG3</strain>
    </source>
</reference>
<evidence type="ECO:0000313" key="2">
    <source>
        <dbReference type="EMBL" id="PLR08663.1"/>
    </source>
</evidence>
<dbReference type="AlphaFoldDB" id="A0A2N5CNY4"/>
<accession>A0A2N5CNY4</accession>
<keyword evidence="4" id="KW-1185">Reference proteome</keyword>
<evidence type="ECO:0000313" key="1">
    <source>
        <dbReference type="EMBL" id="AYV48621.1"/>
    </source>
</evidence>
<organism evidence="2 3">
    <name type="scientific">Caulobacter flavus</name>
    <dbReference type="NCBI Taxonomy" id="1679497"/>
    <lineage>
        <taxon>Bacteria</taxon>
        <taxon>Pseudomonadati</taxon>
        <taxon>Pseudomonadota</taxon>
        <taxon>Alphaproteobacteria</taxon>
        <taxon>Caulobacterales</taxon>
        <taxon>Caulobacteraceae</taxon>
        <taxon>Caulobacter</taxon>
    </lineage>
</organism>
<gene>
    <name evidence="1" type="ORF">C1707_21475</name>
    <name evidence="2" type="ORF">CFHF_19590</name>
</gene>
<reference evidence="2 3" key="1">
    <citation type="submission" date="2017-12" db="EMBL/GenBank/DDBJ databases">
        <title>The genome sequence of Caulobacter flavus CGMCC1 15093.</title>
        <authorList>
            <person name="Gao J."/>
            <person name="Mao X."/>
            <person name="Sun J."/>
        </authorList>
    </citation>
    <scope>NUCLEOTIDE SEQUENCE [LARGE SCALE GENOMIC DNA]</scope>
    <source>
        <strain evidence="2 3">CGMCC1 15093</strain>
    </source>
</reference>
<evidence type="ECO:0000313" key="4">
    <source>
        <dbReference type="Proteomes" id="UP000281192"/>
    </source>
</evidence>
<dbReference type="EMBL" id="PJRQ01000041">
    <property type="protein sequence ID" value="PLR08663.1"/>
    <property type="molecule type" value="Genomic_DNA"/>
</dbReference>
<name>A0A2N5CNY4_9CAUL</name>
<proteinExistence type="predicted"/>
<dbReference type="Proteomes" id="UP000234483">
    <property type="component" value="Unassembled WGS sequence"/>
</dbReference>
<evidence type="ECO:0000313" key="3">
    <source>
        <dbReference type="Proteomes" id="UP000234483"/>
    </source>
</evidence>
<dbReference type="KEGG" id="cfh:C1707_21475"/>
<protein>
    <submittedName>
        <fullName evidence="2">Uncharacterized protein</fullName>
    </submittedName>
</protein>